<protein>
    <recommendedName>
        <fullName evidence="1">Putative plant transposon protein domain-containing protein</fullName>
    </recommendedName>
</protein>
<proteinExistence type="predicted"/>
<sequence length="152" mass="17303">MVRGVSVNLSHTTISRFLYGPNPHNKWADSTAEFDYRWEIMRTGTFNQNADKKEVVISWLARHLALDAERAEWVAAPRLGIRKATLTLAAKFFWLLVRNKLSPTMADNIVTWDRAVMVAALVADLDINFPRLLLENYMRGISRPPPPTISPV</sequence>
<evidence type="ECO:0000259" key="1">
    <source>
        <dbReference type="Pfam" id="PF20167"/>
    </source>
</evidence>
<dbReference type="HOGENOM" id="CLU_1725550_0_0_1"/>
<organism evidence="2 3">
    <name type="scientific">Solanum tuberosum</name>
    <name type="common">Potato</name>
    <dbReference type="NCBI Taxonomy" id="4113"/>
    <lineage>
        <taxon>Eukaryota</taxon>
        <taxon>Viridiplantae</taxon>
        <taxon>Streptophyta</taxon>
        <taxon>Embryophyta</taxon>
        <taxon>Tracheophyta</taxon>
        <taxon>Spermatophyta</taxon>
        <taxon>Magnoliopsida</taxon>
        <taxon>eudicotyledons</taxon>
        <taxon>Gunneridae</taxon>
        <taxon>Pentapetalae</taxon>
        <taxon>asterids</taxon>
        <taxon>lamiids</taxon>
        <taxon>Solanales</taxon>
        <taxon>Solanaceae</taxon>
        <taxon>Solanoideae</taxon>
        <taxon>Solaneae</taxon>
        <taxon>Solanum</taxon>
    </lineage>
</organism>
<reference evidence="2" key="2">
    <citation type="submission" date="2015-06" db="UniProtKB">
        <authorList>
            <consortium name="EnsemblPlants"/>
        </authorList>
    </citation>
    <scope>IDENTIFICATION</scope>
    <source>
        <strain evidence="2">DM1-3 516 R44</strain>
    </source>
</reference>
<keyword evidence="3" id="KW-1185">Reference proteome</keyword>
<feature type="domain" description="Putative plant transposon protein" evidence="1">
    <location>
        <begin position="1"/>
        <end position="136"/>
    </location>
</feature>
<dbReference type="InterPro" id="IPR046796">
    <property type="entry name" value="Transposase_32_dom"/>
</dbReference>
<dbReference type="Proteomes" id="UP000011115">
    <property type="component" value="Unassembled WGS sequence"/>
</dbReference>
<name>M1DSJ2_SOLTU</name>
<evidence type="ECO:0000313" key="3">
    <source>
        <dbReference type="Proteomes" id="UP000011115"/>
    </source>
</evidence>
<dbReference type="Gramene" id="PGSC0003DMT400093712">
    <property type="protein sequence ID" value="PGSC0003DMT400093712"/>
    <property type="gene ID" value="PGSC0003DMG400043283"/>
</dbReference>
<dbReference type="AlphaFoldDB" id="M1DSJ2"/>
<dbReference type="Pfam" id="PF20167">
    <property type="entry name" value="Transposase_32"/>
    <property type="match status" value="1"/>
</dbReference>
<accession>M1DSJ2</accession>
<dbReference type="InParanoid" id="M1DSJ2"/>
<dbReference type="PaxDb" id="4113-PGSC0003DMT400093712"/>
<evidence type="ECO:0000313" key="2">
    <source>
        <dbReference type="EnsemblPlants" id="PGSC0003DMT400093712"/>
    </source>
</evidence>
<reference evidence="3" key="1">
    <citation type="journal article" date="2011" name="Nature">
        <title>Genome sequence and analysis of the tuber crop potato.</title>
        <authorList>
            <consortium name="The Potato Genome Sequencing Consortium"/>
        </authorList>
    </citation>
    <scope>NUCLEOTIDE SEQUENCE [LARGE SCALE GENOMIC DNA]</scope>
    <source>
        <strain evidence="3">cv. DM1-3 516 R44</strain>
    </source>
</reference>
<dbReference type="EnsemblPlants" id="PGSC0003DMT400093712">
    <property type="protein sequence ID" value="PGSC0003DMT400093712"/>
    <property type="gene ID" value="PGSC0003DMG400043283"/>
</dbReference>